<protein>
    <recommendedName>
        <fullName evidence="8">OCEL domain-containing protein</fullName>
    </recommendedName>
</protein>
<proteinExistence type="inferred from homology"/>
<evidence type="ECO:0000313" key="10">
    <source>
        <dbReference type="Proteomes" id="UP001431783"/>
    </source>
</evidence>
<feature type="compositionally biased region" description="Low complexity" evidence="7">
    <location>
        <begin position="258"/>
        <end position="279"/>
    </location>
</feature>
<keyword evidence="4" id="KW-0804">Transcription</keyword>
<keyword evidence="10" id="KW-1185">Reference proteome</keyword>
<dbReference type="InterPro" id="IPR031176">
    <property type="entry name" value="ELL/occludin"/>
</dbReference>
<feature type="region of interest" description="Disordered" evidence="7">
    <location>
        <begin position="1"/>
        <end position="25"/>
    </location>
</feature>
<comment type="subcellular location">
    <subcellularLocation>
        <location evidence="1">Nucleus</location>
    </subcellularLocation>
</comment>
<dbReference type="InterPro" id="IPR019464">
    <property type="entry name" value="ELL_N"/>
</dbReference>
<dbReference type="PROSITE" id="PS51980">
    <property type="entry name" value="OCEL"/>
    <property type="match status" value="1"/>
</dbReference>
<feature type="region of interest" description="Disordered" evidence="7">
    <location>
        <begin position="57"/>
        <end position="171"/>
    </location>
</feature>
<dbReference type="Gene3D" id="6.10.140.340">
    <property type="match status" value="1"/>
</dbReference>
<dbReference type="PANTHER" id="PTHR23288">
    <property type="entry name" value="OCCLUDIN AND RNA POLYMERASE II ELONGATION FACTOR ELL"/>
    <property type="match status" value="1"/>
</dbReference>
<evidence type="ECO:0000256" key="6">
    <source>
        <dbReference type="PROSITE-ProRule" id="PRU01324"/>
    </source>
</evidence>
<evidence type="ECO:0000259" key="8">
    <source>
        <dbReference type="PROSITE" id="PS51980"/>
    </source>
</evidence>
<dbReference type="SUPFAM" id="SSF144292">
    <property type="entry name" value="occludin/ELL-like"/>
    <property type="match status" value="1"/>
</dbReference>
<dbReference type="InterPro" id="IPR010844">
    <property type="entry name" value="Occludin_ELL"/>
</dbReference>
<feature type="compositionally biased region" description="Polar residues" evidence="7">
    <location>
        <begin position="151"/>
        <end position="162"/>
    </location>
</feature>
<feature type="compositionally biased region" description="Basic and acidic residues" evidence="7">
    <location>
        <begin position="57"/>
        <end position="69"/>
    </location>
</feature>
<evidence type="ECO:0000313" key="9">
    <source>
        <dbReference type="EMBL" id="KAK9871106.1"/>
    </source>
</evidence>
<keyword evidence="3" id="KW-0805">Transcription regulation</keyword>
<dbReference type="EMBL" id="JARQZJ010000005">
    <property type="protein sequence ID" value="KAK9871106.1"/>
    <property type="molecule type" value="Genomic_DNA"/>
</dbReference>
<feature type="compositionally biased region" description="Polar residues" evidence="7">
    <location>
        <begin position="129"/>
        <end position="144"/>
    </location>
</feature>
<comment type="similarity">
    <text evidence="2 6">Belongs to the ELL/occludin family.</text>
</comment>
<dbReference type="GO" id="GO:0042795">
    <property type="term" value="P:snRNA transcription by RNA polymerase II"/>
    <property type="evidence" value="ECO:0007669"/>
    <property type="project" value="TreeGrafter"/>
</dbReference>
<feature type="compositionally biased region" description="Low complexity" evidence="7">
    <location>
        <begin position="350"/>
        <end position="360"/>
    </location>
</feature>
<organism evidence="9 10">
    <name type="scientific">Henosepilachna vigintioctopunctata</name>
    <dbReference type="NCBI Taxonomy" id="420089"/>
    <lineage>
        <taxon>Eukaryota</taxon>
        <taxon>Metazoa</taxon>
        <taxon>Ecdysozoa</taxon>
        <taxon>Arthropoda</taxon>
        <taxon>Hexapoda</taxon>
        <taxon>Insecta</taxon>
        <taxon>Pterygota</taxon>
        <taxon>Neoptera</taxon>
        <taxon>Endopterygota</taxon>
        <taxon>Coleoptera</taxon>
        <taxon>Polyphaga</taxon>
        <taxon>Cucujiformia</taxon>
        <taxon>Coccinelloidea</taxon>
        <taxon>Coccinellidae</taxon>
        <taxon>Epilachninae</taxon>
        <taxon>Epilachnini</taxon>
        <taxon>Henosepilachna</taxon>
    </lineage>
</organism>
<reference evidence="9 10" key="1">
    <citation type="submission" date="2023-03" db="EMBL/GenBank/DDBJ databases">
        <title>Genome insight into feeding habits of ladybird beetles.</title>
        <authorList>
            <person name="Li H.-S."/>
            <person name="Huang Y.-H."/>
            <person name="Pang H."/>
        </authorList>
    </citation>
    <scope>NUCLEOTIDE SEQUENCE [LARGE SCALE GENOMIC DNA]</scope>
    <source>
        <strain evidence="9">SYSU_2023b</strain>
        <tissue evidence="9">Whole body</tissue>
    </source>
</reference>
<dbReference type="SUPFAM" id="SSF46785">
    <property type="entry name" value="Winged helix' DNA-binding domain"/>
    <property type="match status" value="1"/>
</dbReference>
<gene>
    <name evidence="9" type="ORF">WA026_011390</name>
</gene>
<evidence type="ECO:0000256" key="2">
    <source>
        <dbReference type="ARBA" id="ARBA00009171"/>
    </source>
</evidence>
<evidence type="ECO:0000256" key="7">
    <source>
        <dbReference type="SAM" id="MobiDB-lite"/>
    </source>
</evidence>
<evidence type="ECO:0000256" key="1">
    <source>
        <dbReference type="ARBA" id="ARBA00004123"/>
    </source>
</evidence>
<dbReference type="InterPro" id="IPR042065">
    <property type="entry name" value="E3_ELL-like"/>
</dbReference>
<dbReference type="InterPro" id="IPR036390">
    <property type="entry name" value="WH_DNA-bd_sf"/>
</dbReference>
<accession>A0AAW1TJH4</accession>
<evidence type="ECO:0000256" key="5">
    <source>
        <dbReference type="ARBA" id="ARBA00023242"/>
    </source>
</evidence>
<feature type="compositionally biased region" description="Basic and acidic residues" evidence="7">
    <location>
        <begin position="385"/>
        <end position="395"/>
    </location>
</feature>
<dbReference type="PANTHER" id="PTHR23288:SF17">
    <property type="entry name" value="RNA POLYMERASE II ELONGATION FACTOR ELL"/>
    <property type="match status" value="1"/>
</dbReference>
<dbReference type="AlphaFoldDB" id="A0AAW1TJH4"/>
<keyword evidence="5" id="KW-0539">Nucleus</keyword>
<name>A0AAW1TJH4_9CUCU</name>
<dbReference type="GO" id="GO:0032968">
    <property type="term" value="P:positive regulation of transcription elongation by RNA polymerase II"/>
    <property type="evidence" value="ECO:0007669"/>
    <property type="project" value="TreeGrafter"/>
</dbReference>
<dbReference type="Gene3D" id="1.10.10.2670">
    <property type="entry name" value="E3 ubiquitin-protein ligase"/>
    <property type="match status" value="1"/>
</dbReference>
<feature type="region of interest" description="Disordered" evidence="7">
    <location>
        <begin position="485"/>
        <end position="528"/>
    </location>
</feature>
<dbReference type="Proteomes" id="UP001431783">
    <property type="component" value="Unassembled WGS sequence"/>
</dbReference>
<feature type="domain" description="OCEL" evidence="8">
    <location>
        <begin position="529"/>
        <end position="638"/>
    </location>
</feature>
<dbReference type="Pfam" id="PF10390">
    <property type="entry name" value="ELL"/>
    <property type="match status" value="1"/>
</dbReference>
<evidence type="ECO:0000256" key="4">
    <source>
        <dbReference type="ARBA" id="ARBA00023163"/>
    </source>
</evidence>
<comment type="caution">
    <text evidence="9">The sequence shown here is derived from an EMBL/GenBank/DDBJ whole genome shotgun (WGS) entry which is preliminary data.</text>
</comment>
<dbReference type="GO" id="GO:0006368">
    <property type="term" value="P:transcription elongation by RNA polymerase II"/>
    <property type="evidence" value="ECO:0007669"/>
    <property type="project" value="InterPro"/>
</dbReference>
<dbReference type="GO" id="GO:0008023">
    <property type="term" value="C:transcription elongation factor complex"/>
    <property type="evidence" value="ECO:0007669"/>
    <property type="project" value="InterPro"/>
</dbReference>
<feature type="region of interest" description="Disordered" evidence="7">
    <location>
        <begin position="247"/>
        <end position="395"/>
    </location>
</feature>
<dbReference type="Pfam" id="PF07303">
    <property type="entry name" value="Occludin_ELL"/>
    <property type="match status" value="1"/>
</dbReference>
<evidence type="ECO:0000256" key="3">
    <source>
        <dbReference type="ARBA" id="ARBA00023015"/>
    </source>
</evidence>
<dbReference type="GO" id="GO:0000987">
    <property type="term" value="F:cis-regulatory region sequence-specific DNA binding"/>
    <property type="evidence" value="ECO:0007669"/>
    <property type="project" value="TreeGrafter"/>
</dbReference>
<sequence length="647" mass="73586">MSSTQDMEGPGGSFEGLRHAGQTRGPLEMLGSIKYKMRIHANDDVYAATKQRMTVAEENHKNKCTREIKPNQTDIGRKVKVKQNANVGRGSIPQIPPRGGSTVEKPPVQPHPSMRDSLLKPSSYPPSNAPSKQPSGVVNSNSNGMHHITNGLGSNHVTSTRPPNKPITPDILKRPLKERLIHLLALRPFKKYEIFERLTKEGLRERGSMSSVLKQVAFMKDNAFHLNRACWNDVRENWPFYTESEKQILKRRKPQNLTPPGSSDSGSSGSGQSPTSTHPGSPPPPITNSTKRPGYYDGADGFPTKRQRVSHYKKPTEPTANPPPAENKSIRRPVTDSRDSSNMNPRSRESPSITTTTPSSNNQGLTNGHHFANGYSNSTRKEKRAHASDDEMDEVCSKKRMCDNYNGGTAFDVEREAVDCGPYTNGYDAKQREDVDFPQLEKVSDDVRKEAPYQNGEAYPSERWANNVPDAKRVREVREAKKYENNKYDRDVTSSTVNGIDRVSPDSQSQPLTPPEPSPIKNDIPSPYPDYITEYTPIKNYEQRKRYKSDFNDNYAEYKDLHGIVEKVSRRFAELEERLKQEDMKSPRYKDIKKQIMKEYKENKKNLGHQKAKERFQYLHDKLSHIKELVKEYDKSIVDHQYQNDQY</sequence>